<dbReference type="PANTHER" id="PTHR35514">
    <property type="entry name" value="THYLAKOID LUMENAL 15.0 KDA PROTEIN 2, CHLOROPLASTIC"/>
    <property type="match status" value="1"/>
</dbReference>
<dbReference type="SUPFAM" id="SSF56219">
    <property type="entry name" value="DNase I-like"/>
    <property type="match status" value="1"/>
</dbReference>
<dbReference type="Gene3D" id="3.60.10.10">
    <property type="entry name" value="Endonuclease/exonuclease/phosphatase"/>
    <property type="match status" value="1"/>
</dbReference>
<dbReference type="InterPro" id="IPR026960">
    <property type="entry name" value="RVT-Znf"/>
</dbReference>
<name>A0ABQ5F9N6_9ASTR</name>
<gene>
    <name evidence="2" type="ORF">Tco_1003520</name>
</gene>
<dbReference type="Pfam" id="PF13966">
    <property type="entry name" value="zf-RVT"/>
    <property type="match status" value="1"/>
</dbReference>
<evidence type="ECO:0000313" key="3">
    <source>
        <dbReference type="Proteomes" id="UP001151760"/>
    </source>
</evidence>
<dbReference type="Proteomes" id="UP001151760">
    <property type="component" value="Unassembled WGS sequence"/>
</dbReference>
<organism evidence="2 3">
    <name type="scientific">Tanacetum coccineum</name>
    <dbReference type="NCBI Taxonomy" id="301880"/>
    <lineage>
        <taxon>Eukaryota</taxon>
        <taxon>Viridiplantae</taxon>
        <taxon>Streptophyta</taxon>
        <taxon>Embryophyta</taxon>
        <taxon>Tracheophyta</taxon>
        <taxon>Spermatophyta</taxon>
        <taxon>Magnoliopsida</taxon>
        <taxon>eudicotyledons</taxon>
        <taxon>Gunneridae</taxon>
        <taxon>Pentapetalae</taxon>
        <taxon>asterids</taxon>
        <taxon>campanulids</taxon>
        <taxon>Asterales</taxon>
        <taxon>Asteraceae</taxon>
        <taxon>Asteroideae</taxon>
        <taxon>Anthemideae</taxon>
        <taxon>Anthemidinae</taxon>
        <taxon>Tanacetum</taxon>
    </lineage>
</organism>
<proteinExistence type="predicted"/>
<accession>A0ABQ5F9N6</accession>
<feature type="domain" description="Reverse transcriptase zinc-binding" evidence="1">
    <location>
        <begin position="643"/>
        <end position="724"/>
    </location>
</feature>
<dbReference type="EMBL" id="BQNB010017158">
    <property type="protein sequence ID" value="GJT59987.1"/>
    <property type="molecule type" value="Genomic_DNA"/>
</dbReference>
<dbReference type="InterPro" id="IPR036691">
    <property type="entry name" value="Endo/exonu/phosph_ase_sf"/>
</dbReference>
<comment type="caution">
    <text evidence="2">The sequence shown here is derived from an EMBL/GenBank/DDBJ whole genome shotgun (WGS) entry which is preliminary data.</text>
</comment>
<evidence type="ECO:0000259" key="1">
    <source>
        <dbReference type="Pfam" id="PF13966"/>
    </source>
</evidence>
<sequence>MSLLQLHSHFHLRNSSTRFSRAVASSSCVCSHQSVSTPKVSNVDQLISKFKSNSLNFALSGALALAVAFSGFGIAEAKVGVNKPELLPKEFTTVIDVAGFLSDGQEKRLAKEIDSIEKDTGFKLRVLAQNYPDTPGLAIKDFWQVDDRTIVFVADPTFGNILNFNVGETVDLDIPRSFWSRLAGKYGNMFYWKEKGEDASVEAAVMAISTCLREPVGANNCAEDSRDKRMLWDYLTHVSSQWDGEVVMMGDFNEKSARLVEGSLGGSAFTWSHKSATKMSKIDRFLISDGLMNTCPNINAITLERYLSDHRPILFRESTYDYGPIPFRFYHHWLALDGAEITRLIGGVAKLRRGIAKWYIAYGRTLFRRTERSDSIQNFNPIPSISEIDLTSLKMTEFVLICVFKILNSIRTKDDLDRMVSMEEVKRAVWDCGTDKSPGPDGFSFGFYRHFWPTIDNEFTSLISNDVVVCGYVYGESSYVLVKFISFYSDADDCDVCWANGGSNINTLVIALECFHRAWVRKSGVLWLLGSAWVEVVENKVESVFIGDEKLGNGADTCFWEDTWRGDMPFKQRYPRLYALELDKNINVATKFAQTSLVSSFRREPRSGMEASQLVDLLAQMEEVALGDMTDRWYWSLEGSGDFSVASVRKLIDDIRLPEVSSQTRWIKAVPIKVNVLAWKVRLDGLPSRLNISRRGMDITSILCPICDREVESVSHVFFACHLLKITFKRFVDGGMWISLRLGRMMIGYCG</sequence>
<protein>
    <submittedName>
        <fullName evidence="2">Thylakoid lumenal 15.0 kDa protein 2, chloroplastic</fullName>
    </submittedName>
</protein>
<dbReference type="PANTHER" id="PTHR35514:SF1">
    <property type="entry name" value="THYLAKOID LUMENAL 15.0 KDA PROTEIN 2, CHLOROPLASTIC"/>
    <property type="match status" value="1"/>
</dbReference>
<evidence type="ECO:0000313" key="2">
    <source>
        <dbReference type="EMBL" id="GJT59987.1"/>
    </source>
</evidence>
<reference evidence="2" key="1">
    <citation type="journal article" date="2022" name="Int. J. Mol. Sci.">
        <title>Draft Genome of Tanacetum Coccineum: Genomic Comparison of Closely Related Tanacetum-Family Plants.</title>
        <authorList>
            <person name="Yamashiro T."/>
            <person name="Shiraishi A."/>
            <person name="Nakayama K."/>
            <person name="Satake H."/>
        </authorList>
    </citation>
    <scope>NUCLEOTIDE SEQUENCE</scope>
</reference>
<reference evidence="2" key="2">
    <citation type="submission" date="2022-01" db="EMBL/GenBank/DDBJ databases">
        <authorList>
            <person name="Yamashiro T."/>
            <person name="Shiraishi A."/>
            <person name="Satake H."/>
            <person name="Nakayama K."/>
        </authorList>
    </citation>
    <scope>NUCLEOTIDE SEQUENCE</scope>
</reference>
<keyword evidence="3" id="KW-1185">Reference proteome</keyword>